<protein>
    <recommendedName>
        <fullName evidence="1">GmrSD restriction endonucleases N-terminal domain-containing protein</fullName>
    </recommendedName>
</protein>
<dbReference type="InterPro" id="IPR004919">
    <property type="entry name" value="GmrSD_N"/>
</dbReference>
<feature type="domain" description="GmrSD restriction endonucleases N-terminal" evidence="1">
    <location>
        <begin position="12"/>
        <end position="228"/>
    </location>
</feature>
<dbReference type="OrthoDB" id="9798761at2"/>
<keyword evidence="3" id="KW-1185">Reference proteome</keyword>
<dbReference type="PANTHER" id="PTHR37292:SF2">
    <property type="entry name" value="DUF262 DOMAIN-CONTAINING PROTEIN"/>
    <property type="match status" value="1"/>
</dbReference>
<accession>A0A1G7LSR1</accession>
<dbReference type="AlphaFoldDB" id="A0A1G7LSR1"/>
<proteinExistence type="predicted"/>
<dbReference type="EMBL" id="FNBX01000007">
    <property type="protein sequence ID" value="SDF51999.1"/>
    <property type="molecule type" value="Genomic_DNA"/>
</dbReference>
<evidence type="ECO:0000259" key="1">
    <source>
        <dbReference type="Pfam" id="PF03235"/>
    </source>
</evidence>
<organism evidence="2 3">
    <name type="scientific">Desulfovibrio legallii</name>
    <dbReference type="NCBI Taxonomy" id="571438"/>
    <lineage>
        <taxon>Bacteria</taxon>
        <taxon>Pseudomonadati</taxon>
        <taxon>Thermodesulfobacteriota</taxon>
        <taxon>Desulfovibrionia</taxon>
        <taxon>Desulfovibrionales</taxon>
        <taxon>Desulfovibrionaceae</taxon>
        <taxon>Desulfovibrio</taxon>
    </lineage>
</organism>
<dbReference type="Proteomes" id="UP000199355">
    <property type="component" value="Unassembled WGS sequence"/>
</dbReference>
<dbReference type="PANTHER" id="PTHR37292">
    <property type="entry name" value="VNG6097C"/>
    <property type="match status" value="1"/>
</dbReference>
<dbReference type="RefSeq" id="WP_092153376.1">
    <property type="nucleotide sequence ID" value="NZ_FNBX01000007.1"/>
</dbReference>
<evidence type="ECO:0000313" key="3">
    <source>
        <dbReference type="Proteomes" id="UP000199355"/>
    </source>
</evidence>
<evidence type="ECO:0000313" key="2">
    <source>
        <dbReference type="EMBL" id="SDF51999.1"/>
    </source>
</evidence>
<name>A0A1G7LSR1_9BACT</name>
<sequence>MSLFTQIPYTLQTLIANIDSGILALPEIQRPFVWENAKVRDLLDSMYRGYPVGTLLFWLTSNNAQAGRSIGEANQTVPHSLIVDGQQRLTGLYAVIKGVAVLRNNYEREHIRIAFNPLKDEFMVPDASTPKDPAWLPDISVIWKPGADLFSIVPDYLARYRAARGEDSLSPEDETHIKNALNKLYSLPGTYSFTVLQLVPDMTEEEVSQVFVRVNSMGKRLNQADFILTLMSVYWDTGRHELERFARESRIPPAAGAKVPFNFQFRPEPDHLLRVGVALAFRRARLQSVYAVLRGKDMETDAFSPARRDEQFDKLQQAQAKVLNLTDWFAFLTCLTQAGYRREDLLISNMAAVYAYAFFLIGKHNFGVAQPELRKVIARWFFASALTARYSTSPESVMEKDMAALRDISTAQEFVTYLEGQMALTLTQDYWNITLPGNMATSAARSPELAAYFATLNLLDARVLFSKVKISELMEPGLQPRKALLDRHHLFPKGFLKKHGITAVRQTNQIANMALLEWPQNITIKDDAPSDYVPRIMQSGQFTDDELRCFAHWHALPEGWEKMSYDEFLPQRRQLMAHVIREGFERI</sequence>
<reference evidence="3" key="1">
    <citation type="submission" date="2016-10" db="EMBL/GenBank/DDBJ databases">
        <authorList>
            <person name="Varghese N."/>
            <person name="Submissions S."/>
        </authorList>
    </citation>
    <scope>NUCLEOTIDE SEQUENCE [LARGE SCALE GENOMIC DNA]</scope>
    <source>
        <strain evidence="3">KHC7</strain>
    </source>
</reference>
<gene>
    <name evidence="2" type="ORF">SAMN05192586_1071</name>
</gene>
<dbReference type="STRING" id="571438.SAMN05192586_1071"/>
<dbReference type="Pfam" id="PF03235">
    <property type="entry name" value="GmrSD_N"/>
    <property type="match status" value="1"/>
</dbReference>